<dbReference type="AlphaFoldDB" id="A0AAV4AC58"/>
<reference evidence="1 2" key="1">
    <citation type="journal article" date="2021" name="Elife">
        <title>Chloroplast acquisition without the gene transfer in kleptoplastic sea slugs, Plakobranchus ocellatus.</title>
        <authorList>
            <person name="Maeda T."/>
            <person name="Takahashi S."/>
            <person name="Yoshida T."/>
            <person name="Shimamura S."/>
            <person name="Takaki Y."/>
            <person name="Nagai Y."/>
            <person name="Toyoda A."/>
            <person name="Suzuki Y."/>
            <person name="Arimoto A."/>
            <person name="Ishii H."/>
            <person name="Satoh N."/>
            <person name="Nishiyama T."/>
            <person name="Hasebe M."/>
            <person name="Maruyama T."/>
            <person name="Minagawa J."/>
            <person name="Obokata J."/>
            <person name="Shigenobu S."/>
        </authorList>
    </citation>
    <scope>NUCLEOTIDE SEQUENCE [LARGE SCALE GENOMIC DNA]</scope>
</reference>
<organism evidence="1 2">
    <name type="scientific">Plakobranchus ocellatus</name>
    <dbReference type="NCBI Taxonomy" id="259542"/>
    <lineage>
        <taxon>Eukaryota</taxon>
        <taxon>Metazoa</taxon>
        <taxon>Spiralia</taxon>
        <taxon>Lophotrochozoa</taxon>
        <taxon>Mollusca</taxon>
        <taxon>Gastropoda</taxon>
        <taxon>Heterobranchia</taxon>
        <taxon>Euthyneura</taxon>
        <taxon>Panpulmonata</taxon>
        <taxon>Sacoglossa</taxon>
        <taxon>Placobranchoidea</taxon>
        <taxon>Plakobranchidae</taxon>
        <taxon>Plakobranchus</taxon>
    </lineage>
</organism>
<dbReference type="Proteomes" id="UP000735302">
    <property type="component" value="Unassembled WGS sequence"/>
</dbReference>
<dbReference type="EMBL" id="BLXT01003994">
    <property type="protein sequence ID" value="GFO08726.1"/>
    <property type="molecule type" value="Genomic_DNA"/>
</dbReference>
<keyword evidence="2" id="KW-1185">Reference proteome</keyword>
<proteinExistence type="predicted"/>
<sequence>MAKKKGVEGVCEGDMRGKHASKANKIDDERENIRAHISSFPKTDSHYCRKNTKRQYFGADLNLHTLYYLNKEKAETDGRKLASLSSYKNVFYNEFNLGFHKRLKDSTWCTDLDDNRPDIQISFVVIAVLLGSVPSNGLSGCWFSEDLPNCRTLCFPRGLVYACREPVNKTCHHQDYKYMDRNYEYTCRANYYSSWWEKRCPGCERGRQCYQLGSVAIFHYTQCICKRRLCIDHGGFKMFVPITSEDPPGCSDDNYCYSVGSEVSKHRSNFCERIRCVNQNGNIKFVHVGWECLYGKACYKMYRELTFQSHCVTMLCVPKDEQMRRARYRLRTLPAQFIVYKHDCKDLNGECVPKNTAFSVIRNGIREDNCYCNVAELPYSSLAQKVKAFRFHQRTFCYGNSF</sequence>
<protein>
    <submittedName>
        <fullName evidence="1">Uncharacterized protein</fullName>
    </submittedName>
</protein>
<dbReference type="PANTHER" id="PTHR10773:SF19">
    <property type="match status" value="1"/>
</dbReference>
<evidence type="ECO:0000313" key="2">
    <source>
        <dbReference type="Proteomes" id="UP000735302"/>
    </source>
</evidence>
<accession>A0AAV4AC58</accession>
<comment type="caution">
    <text evidence="1">The sequence shown here is derived from an EMBL/GenBank/DDBJ whole genome shotgun (WGS) entry which is preliminary data.</text>
</comment>
<dbReference type="PANTHER" id="PTHR10773">
    <property type="entry name" value="DNA-DIRECTED RNA POLYMERASES I, II, AND III SUBUNIT RPABC2"/>
    <property type="match status" value="1"/>
</dbReference>
<gene>
    <name evidence="1" type="ORF">PoB_003523100</name>
</gene>
<name>A0AAV4AC58_9GAST</name>
<evidence type="ECO:0000313" key="1">
    <source>
        <dbReference type="EMBL" id="GFO08726.1"/>
    </source>
</evidence>